<evidence type="ECO:0000313" key="3">
    <source>
        <dbReference type="Proteomes" id="UP001465976"/>
    </source>
</evidence>
<dbReference type="PANTHER" id="PTHR36578">
    <property type="entry name" value="CHROMOSOME 15, WHOLE GENOME SHOTGUN SEQUENCE"/>
    <property type="match status" value="1"/>
</dbReference>
<evidence type="ECO:0008006" key="4">
    <source>
        <dbReference type="Google" id="ProtNLM"/>
    </source>
</evidence>
<name>A0ABR3FTP3_9AGAR</name>
<protein>
    <recommendedName>
        <fullName evidence="4">Fruit-body specific protein a</fullName>
    </recommendedName>
</protein>
<dbReference type="PANTHER" id="PTHR36578:SF1">
    <property type="entry name" value="APPLE DOMAIN-CONTAINING PROTEIN"/>
    <property type="match status" value="1"/>
</dbReference>
<feature type="signal peptide" evidence="1">
    <location>
        <begin position="1"/>
        <end position="20"/>
    </location>
</feature>
<evidence type="ECO:0000256" key="1">
    <source>
        <dbReference type="SAM" id="SignalP"/>
    </source>
</evidence>
<gene>
    <name evidence="2" type="ORF">V5O48_003108</name>
</gene>
<keyword evidence="1" id="KW-0732">Signal</keyword>
<feature type="chain" id="PRO_5047128943" description="Fruit-body specific protein a" evidence="1">
    <location>
        <begin position="21"/>
        <end position="502"/>
    </location>
</feature>
<dbReference type="Proteomes" id="UP001465976">
    <property type="component" value="Unassembled WGS sequence"/>
</dbReference>
<dbReference type="EMBL" id="JBAHYK010000080">
    <property type="protein sequence ID" value="KAL0578875.1"/>
    <property type="molecule type" value="Genomic_DNA"/>
</dbReference>
<accession>A0ABR3FTP3</accession>
<evidence type="ECO:0000313" key="2">
    <source>
        <dbReference type="EMBL" id="KAL0578875.1"/>
    </source>
</evidence>
<reference evidence="2 3" key="1">
    <citation type="submission" date="2024-02" db="EMBL/GenBank/DDBJ databases">
        <title>A draft genome for the cacao thread blight pathogen Marasmius crinis-equi.</title>
        <authorList>
            <person name="Cohen S.P."/>
            <person name="Baruah I.K."/>
            <person name="Amoako-Attah I."/>
            <person name="Bukari Y."/>
            <person name="Meinhardt L.W."/>
            <person name="Bailey B.A."/>
        </authorList>
    </citation>
    <scope>NUCLEOTIDE SEQUENCE [LARGE SCALE GENOMIC DNA]</scope>
    <source>
        <strain evidence="2 3">GH-76</strain>
    </source>
</reference>
<dbReference type="Gene3D" id="2.60.120.260">
    <property type="entry name" value="Galactose-binding domain-like"/>
    <property type="match status" value="1"/>
</dbReference>
<organism evidence="2 3">
    <name type="scientific">Marasmius crinis-equi</name>
    <dbReference type="NCBI Taxonomy" id="585013"/>
    <lineage>
        <taxon>Eukaryota</taxon>
        <taxon>Fungi</taxon>
        <taxon>Dikarya</taxon>
        <taxon>Basidiomycota</taxon>
        <taxon>Agaricomycotina</taxon>
        <taxon>Agaricomycetes</taxon>
        <taxon>Agaricomycetidae</taxon>
        <taxon>Agaricales</taxon>
        <taxon>Marasmiineae</taxon>
        <taxon>Marasmiaceae</taxon>
        <taxon>Marasmius</taxon>
    </lineage>
</organism>
<keyword evidence="3" id="KW-1185">Reference proteome</keyword>
<proteinExistence type="predicted"/>
<sequence length="502" mass="53651">MFYSARWVAIATLAIVCADALVYPVDRGVPDTNDNTLDLANNPTDSDKIASTAAAVNQTGGATGDAPPNLPPPETAVTALDGTVLDNSVAVSSANVVRRGFLPNVPENVAVKRANAGYKQVFAGTGTGLTDRDGSIEGTAYLTYTVVPNSTYSVNACLAFCDRVTECVFANLYYEYNNDLLDFVFNEKSNLKCALYGDVHTANEKTNRGGQQLEAPPAGLTYMQESSGWALLNFVDPPVPDGYEAVFGPLDGANNAPGYMGFAFLDRYDVQACADLCNSRGVDSQGGACAYFNIWRAVITDQPRTYTCSMYYLPTDASTAVNYGQGNLKVTQSRGYRRKNLVTDGGFESYQCGDGSDFCYGNSTTGNGWIASSPSGGTLDATVFHYKPYAHSGNGVVILGSAVGADVFSGTLKPAQPLNTVAGKTYKIQWFMASTYSGAILQADAFLNVLWNNESVQFFKTGYSPWNYYEVTVTAKGNDQLAFTGGNGTAYTFVDDISVYLA</sequence>
<comment type="caution">
    <text evidence="2">The sequence shown here is derived from an EMBL/GenBank/DDBJ whole genome shotgun (WGS) entry which is preliminary data.</text>
</comment>